<dbReference type="InterPro" id="IPR036188">
    <property type="entry name" value="FAD/NAD-bd_sf"/>
</dbReference>
<comment type="cofactor">
    <cofactor evidence="1">
        <name>FAD</name>
        <dbReference type="ChEBI" id="CHEBI:57692"/>
    </cofactor>
</comment>
<evidence type="ECO:0000313" key="10">
    <source>
        <dbReference type="Proteomes" id="UP000199086"/>
    </source>
</evidence>
<dbReference type="Pfam" id="PF07992">
    <property type="entry name" value="Pyr_redox_2"/>
    <property type="match status" value="1"/>
</dbReference>
<dbReference type="InterPro" id="IPR016156">
    <property type="entry name" value="FAD/NAD-linked_Rdtase_dimer_sf"/>
</dbReference>
<dbReference type="InterPro" id="IPR050260">
    <property type="entry name" value="FAD-bd_OxRdtase"/>
</dbReference>
<dbReference type="PANTHER" id="PTHR43429">
    <property type="entry name" value="PYRIDINE NUCLEOTIDE-DISULFIDE OXIDOREDUCTASE DOMAIN-CONTAINING"/>
    <property type="match status" value="1"/>
</dbReference>
<evidence type="ECO:0000256" key="3">
    <source>
        <dbReference type="ARBA" id="ARBA00022630"/>
    </source>
</evidence>
<dbReference type="Proteomes" id="UP000199086">
    <property type="component" value="Unassembled WGS sequence"/>
</dbReference>
<dbReference type="STRING" id="1577474.GA0111570_102241"/>
<dbReference type="Gene3D" id="3.50.50.60">
    <property type="entry name" value="FAD/NAD(P)-binding domain"/>
    <property type="match status" value="2"/>
</dbReference>
<dbReference type="InterPro" id="IPR004099">
    <property type="entry name" value="Pyr_nucl-diS_OxRdtase_dimer"/>
</dbReference>
<evidence type="ECO:0000256" key="4">
    <source>
        <dbReference type="ARBA" id="ARBA00022827"/>
    </source>
</evidence>
<feature type="domain" description="Pyridine nucleotide-disulphide oxidoreductase dimerisation" evidence="7">
    <location>
        <begin position="338"/>
        <end position="443"/>
    </location>
</feature>
<organism evidence="9 10">
    <name type="scientific">Raineyella antarctica</name>
    <dbReference type="NCBI Taxonomy" id="1577474"/>
    <lineage>
        <taxon>Bacteria</taxon>
        <taxon>Bacillati</taxon>
        <taxon>Actinomycetota</taxon>
        <taxon>Actinomycetes</taxon>
        <taxon>Propionibacteriales</taxon>
        <taxon>Propionibacteriaceae</taxon>
        <taxon>Raineyella</taxon>
    </lineage>
</organism>
<name>A0A1G6GEL8_9ACTN</name>
<reference evidence="9 10" key="1">
    <citation type="submission" date="2016-06" db="EMBL/GenBank/DDBJ databases">
        <authorList>
            <person name="Olsen C.W."/>
            <person name="Carey S."/>
            <person name="Hinshaw L."/>
            <person name="Karasin A.I."/>
        </authorList>
    </citation>
    <scope>NUCLEOTIDE SEQUENCE [LARGE SCALE GENOMIC DNA]</scope>
    <source>
        <strain evidence="9 10">LZ-22</strain>
    </source>
</reference>
<dbReference type="PRINTS" id="PR00411">
    <property type="entry name" value="PNDRDTASEI"/>
</dbReference>
<keyword evidence="10" id="KW-1185">Reference proteome</keyword>
<evidence type="ECO:0000313" key="9">
    <source>
        <dbReference type="EMBL" id="SDB80451.1"/>
    </source>
</evidence>
<gene>
    <name evidence="9" type="ORF">GA0111570_102241</name>
</gene>
<dbReference type="RefSeq" id="WP_092606465.1">
    <property type="nucleotide sequence ID" value="NZ_FMYF01000002.1"/>
</dbReference>
<dbReference type="PRINTS" id="PR00368">
    <property type="entry name" value="FADPNR"/>
</dbReference>
<evidence type="ECO:0000256" key="5">
    <source>
        <dbReference type="ARBA" id="ARBA00023002"/>
    </source>
</evidence>
<dbReference type="GO" id="GO:0016491">
    <property type="term" value="F:oxidoreductase activity"/>
    <property type="evidence" value="ECO:0007669"/>
    <property type="project" value="UniProtKB-KW"/>
</dbReference>
<dbReference type="SUPFAM" id="SSF55424">
    <property type="entry name" value="FAD/NAD-linked reductases, dimerisation (C-terminal) domain"/>
    <property type="match status" value="1"/>
</dbReference>
<proteinExistence type="inferred from homology"/>
<dbReference type="AlphaFoldDB" id="A0A1G6GEL8"/>
<protein>
    <submittedName>
        <fullName evidence="9">NADPH-dependent 2,4-dienoyl-CoA reductase, sulfur reductase</fullName>
    </submittedName>
</protein>
<keyword evidence="5" id="KW-0560">Oxidoreductase</keyword>
<dbReference type="PANTHER" id="PTHR43429:SF1">
    <property type="entry name" value="NAD(P)H SULFUR OXIDOREDUCTASE (COA-DEPENDENT)"/>
    <property type="match status" value="1"/>
</dbReference>
<keyword evidence="3" id="KW-0285">Flavoprotein</keyword>
<evidence type="ECO:0000259" key="7">
    <source>
        <dbReference type="Pfam" id="PF02852"/>
    </source>
</evidence>
<dbReference type="SUPFAM" id="SSF51905">
    <property type="entry name" value="FAD/NAD(P)-binding domain"/>
    <property type="match status" value="1"/>
</dbReference>
<dbReference type="Pfam" id="PF02852">
    <property type="entry name" value="Pyr_redox_dim"/>
    <property type="match status" value="1"/>
</dbReference>
<keyword evidence="4" id="KW-0274">FAD</keyword>
<comment type="similarity">
    <text evidence="2">Belongs to the class-III pyridine nucleotide-disulfide oxidoreductase family.</text>
</comment>
<dbReference type="EMBL" id="FMYF01000002">
    <property type="protein sequence ID" value="SDB80451.1"/>
    <property type="molecule type" value="Genomic_DNA"/>
</dbReference>
<accession>A0A1G6GEL8</accession>
<evidence type="ECO:0000259" key="8">
    <source>
        <dbReference type="Pfam" id="PF07992"/>
    </source>
</evidence>
<sequence length="483" mass="50507">MAHLVTIGGSDAGISAALRARELDPTTEVTVLVADDYPNFSICGIPYHVSGEVPTIADLAHRTGKDLAAAGLTVLRRTLATSIDATTHTVTVRTPEGTTRVIDYDSLVIGTGATSMVPPIAGLRGEGALGPTDGVHTIRTIDDTRAVVADLDRHPGGRAVIVGAGYIGLEMAEGLVGRGMSVTQVEALPEVLSTVDAELGSLVHAELVRHGVDVHTATTVDRISRDDDGLRLAASGPEGPRTFRADLVVVVVGVRPDTRLAVEAGVPTGAKGALVVDDHLRTALPDVYAAGDCAETHHRLLGTTWLPLGTTAHKQGRIAGANAVGADVTFPGIVGTQVVKVFDLVIARTGLRDHEAGNAGRGWSPLTVATTADDHKRYYPGATPLHLRITGDRTSGRLLGAQLVGQRGAEVAKRVDTYATALFHEMTVAGLSDLDLSYTPPLGAPWDAVQVATQAWEAAARSRTGDQSQVVTTWGTMNRRPTD</sequence>
<evidence type="ECO:0000256" key="6">
    <source>
        <dbReference type="ARBA" id="ARBA00023284"/>
    </source>
</evidence>
<keyword evidence="6" id="KW-0676">Redox-active center</keyword>
<evidence type="ECO:0000256" key="2">
    <source>
        <dbReference type="ARBA" id="ARBA00009130"/>
    </source>
</evidence>
<dbReference type="OrthoDB" id="9802028at2"/>
<dbReference type="InterPro" id="IPR023753">
    <property type="entry name" value="FAD/NAD-binding_dom"/>
</dbReference>
<evidence type="ECO:0000256" key="1">
    <source>
        <dbReference type="ARBA" id="ARBA00001974"/>
    </source>
</evidence>
<feature type="domain" description="FAD/NAD(P)-binding" evidence="8">
    <location>
        <begin position="3"/>
        <end position="316"/>
    </location>
</feature>